<dbReference type="InterPro" id="IPR002213">
    <property type="entry name" value="UDP_glucos_trans"/>
</dbReference>
<sequence length="195" mass="22410">MAHSQPQLTSNEYYVQKVFNENKKVIVLQGLGKLESMAVIWKYDAQQTVVDHEIRREFLKKNASNVHIMPQFDTRSVLSNPKTRLLISECDSRSALDAVHAQKPLLCMPMFAEHFYVAEKLRRAGVAVVLAPHDSARITADALVNCINPWMQNMQHTKSRPHFIDKMKVLHDEIENEKIDPAELFLKAFEEIGKE</sequence>
<accession>A0A914H826</accession>
<dbReference type="WBParaSite" id="Gr19_v10_g14678.t1">
    <property type="protein sequence ID" value="Gr19_v10_g14678.t1"/>
    <property type="gene ID" value="Gr19_v10_g14678"/>
</dbReference>
<keyword evidence="6" id="KW-1185">Reference proteome</keyword>
<name>A0A914H826_GLORO</name>
<organism evidence="6 7">
    <name type="scientific">Globodera rostochiensis</name>
    <name type="common">Golden nematode worm</name>
    <name type="synonym">Heterodera rostochiensis</name>
    <dbReference type="NCBI Taxonomy" id="31243"/>
    <lineage>
        <taxon>Eukaryota</taxon>
        <taxon>Metazoa</taxon>
        <taxon>Ecdysozoa</taxon>
        <taxon>Nematoda</taxon>
        <taxon>Chromadorea</taxon>
        <taxon>Rhabditida</taxon>
        <taxon>Tylenchina</taxon>
        <taxon>Tylenchomorpha</taxon>
        <taxon>Tylenchoidea</taxon>
        <taxon>Heteroderidae</taxon>
        <taxon>Heteroderinae</taxon>
        <taxon>Globodera</taxon>
    </lineage>
</organism>
<evidence type="ECO:0000256" key="5">
    <source>
        <dbReference type="ARBA" id="ARBA00047475"/>
    </source>
</evidence>
<dbReference type="PANTHER" id="PTHR48043">
    <property type="entry name" value="EG:EG0003.4 PROTEIN-RELATED"/>
    <property type="match status" value="1"/>
</dbReference>
<evidence type="ECO:0000256" key="2">
    <source>
        <dbReference type="ARBA" id="ARBA00012544"/>
    </source>
</evidence>
<dbReference type="GO" id="GO:0015020">
    <property type="term" value="F:glucuronosyltransferase activity"/>
    <property type="evidence" value="ECO:0007669"/>
    <property type="project" value="UniProtKB-EC"/>
</dbReference>
<dbReference type="AlphaFoldDB" id="A0A914H826"/>
<keyword evidence="4" id="KW-0808">Transferase</keyword>
<evidence type="ECO:0000256" key="1">
    <source>
        <dbReference type="ARBA" id="ARBA00009995"/>
    </source>
</evidence>
<evidence type="ECO:0000256" key="4">
    <source>
        <dbReference type="ARBA" id="ARBA00022679"/>
    </source>
</evidence>
<keyword evidence="3" id="KW-0328">Glycosyltransferase</keyword>
<comment type="similarity">
    <text evidence="1">Belongs to the UDP-glycosyltransferase family.</text>
</comment>
<dbReference type="EC" id="2.4.1.17" evidence="2"/>
<evidence type="ECO:0000313" key="6">
    <source>
        <dbReference type="Proteomes" id="UP000887572"/>
    </source>
</evidence>
<dbReference type="Gene3D" id="3.40.50.2000">
    <property type="entry name" value="Glycogen Phosphorylase B"/>
    <property type="match status" value="1"/>
</dbReference>
<evidence type="ECO:0000256" key="3">
    <source>
        <dbReference type="ARBA" id="ARBA00022676"/>
    </source>
</evidence>
<reference evidence="7" key="1">
    <citation type="submission" date="2022-11" db="UniProtKB">
        <authorList>
            <consortium name="WormBaseParasite"/>
        </authorList>
    </citation>
    <scope>IDENTIFICATION</scope>
</reference>
<comment type="catalytic activity">
    <reaction evidence="5">
        <text>glucuronate acceptor + UDP-alpha-D-glucuronate = acceptor beta-D-glucuronoside + UDP + H(+)</text>
        <dbReference type="Rhea" id="RHEA:21032"/>
        <dbReference type="ChEBI" id="CHEBI:15378"/>
        <dbReference type="ChEBI" id="CHEBI:58052"/>
        <dbReference type="ChEBI" id="CHEBI:58223"/>
        <dbReference type="ChEBI" id="CHEBI:132367"/>
        <dbReference type="ChEBI" id="CHEBI:132368"/>
        <dbReference type="EC" id="2.4.1.17"/>
    </reaction>
</comment>
<protein>
    <recommendedName>
        <fullName evidence="2">glucuronosyltransferase</fullName>
        <ecNumber evidence="2">2.4.1.17</ecNumber>
    </recommendedName>
</protein>
<dbReference type="InterPro" id="IPR050271">
    <property type="entry name" value="UDP-glycosyltransferase"/>
</dbReference>
<dbReference type="SUPFAM" id="SSF53756">
    <property type="entry name" value="UDP-Glycosyltransferase/glycogen phosphorylase"/>
    <property type="match status" value="1"/>
</dbReference>
<dbReference type="Pfam" id="PF00201">
    <property type="entry name" value="UDPGT"/>
    <property type="match status" value="1"/>
</dbReference>
<proteinExistence type="inferred from homology"/>
<evidence type="ECO:0000313" key="7">
    <source>
        <dbReference type="WBParaSite" id="Gr19_v10_g14678.t1"/>
    </source>
</evidence>
<dbReference type="PANTHER" id="PTHR48043:SF145">
    <property type="entry name" value="FI06409P-RELATED"/>
    <property type="match status" value="1"/>
</dbReference>
<dbReference type="Proteomes" id="UP000887572">
    <property type="component" value="Unplaced"/>
</dbReference>